<dbReference type="EMBL" id="ML987190">
    <property type="protein sequence ID" value="KAF2255185.1"/>
    <property type="molecule type" value="Genomic_DNA"/>
</dbReference>
<evidence type="ECO:0000313" key="2">
    <source>
        <dbReference type="EMBL" id="KAF2255185.1"/>
    </source>
</evidence>
<keyword evidence="3" id="KW-1185">Reference proteome</keyword>
<dbReference type="GeneID" id="54573328"/>
<name>A0A6A6IXA8_9PLEO</name>
<feature type="compositionally biased region" description="Basic residues" evidence="1">
    <location>
        <begin position="37"/>
        <end position="57"/>
    </location>
</feature>
<dbReference type="OrthoDB" id="3796090at2759"/>
<feature type="region of interest" description="Disordered" evidence="1">
    <location>
        <begin position="1"/>
        <end position="67"/>
    </location>
</feature>
<reference evidence="2" key="1">
    <citation type="journal article" date="2020" name="Stud. Mycol.">
        <title>101 Dothideomycetes genomes: a test case for predicting lifestyles and emergence of pathogens.</title>
        <authorList>
            <person name="Haridas S."/>
            <person name="Albert R."/>
            <person name="Binder M."/>
            <person name="Bloem J."/>
            <person name="Labutti K."/>
            <person name="Salamov A."/>
            <person name="Andreopoulos B."/>
            <person name="Baker S."/>
            <person name="Barry K."/>
            <person name="Bills G."/>
            <person name="Bluhm B."/>
            <person name="Cannon C."/>
            <person name="Castanera R."/>
            <person name="Culley D."/>
            <person name="Daum C."/>
            <person name="Ezra D."/>
            <person name="Gonzalez J."/>
            <person name="Henrissat B."/>
            <person name="Kuo A."/>
            <person name="Liang C."/>
            <person name="Lipzen A."/>
            <person name="Lutzoni F."/>
            <person name="Magnuson J."/>
            <person name="Mondo S."/>
            <person name="Nolan M."/>
            <person name="Ohm R."/>
            <person name="Pangilinan J."/>
            <person name="Park H.-J."/>
            <person name="Ramirez L."/>
            <person name="Alfaro M."/>
            <person name="Sun H."/>
            <person name="Tritt A."/>
            <person name="Yoshinaga Y."/>
            <person name="Zwiers L.-H."/>
            <person name="Turgeon B."/>
            <person name="Goodwin S."/>
            <person name="Spatafora J."/>
            <person name="Crous P."/>
            <person name="Grigoriev I."/>
        </authorList>
    </citation>
    <scope>NUCLEOTIDE SEQUENCE</scope>
    <source>
        <strain evidence="2">CBS 122368</strain>
    </source>
</reference>
<organism evidence="2 3">
    <name type="scientific">Trematosphaeria pertusa</name>
    <dbReference type="NCBI Taxonomy" id="390896"/>
    <lineage>
        <taxon>Eukaryota</taxon>
        <taxon>Fungi</taxon>
        <taxon>Dikarya</taxon>
        <taxon>Ascomycota</taxon>
        <taxon>Pezizomycotina</taxon>
        <taxon>Dothideomycetes</taxon>
        <taxon>Pleosporomycetidae</taxon>
        <taxon>Pleosporales</taxon>
        <taxon>Massarineae</taxon>
        <taxon>Trematosphaeriaceae</taxon>
        <taxon>Trematosphaeria</taxon>
    </lineage>
</organism>
<protein>
    <submittedName>
        <fullName evidence="2">Uncharacterized protein</fullName>
    </submittedName>
</protein>
<dbReference type="AlphaFoldDB" id="A0A6A6IXA8"/>
<evidence type="ECO:0000256" key="1">
    <source>
        <dbReference type="SAM" id="MobiDB-lite"/>
    </source>
</evidence>
<gene>
    <name evidence="2" type="ORF">BU26DRAFT_151821</name>
</gene>
<sequence length="268" mass="30575">MTQISQATRKKKERSPEASKDENDMDLPMLPIAAGSHSRRSRERKKKEKGSHRREKKKMRESINNDGPSLLFTVFNSGELRSLASPRSRDLPPPPLTPGELRIAPMRQATPPLEAFISLSSPSLLQETASMLYLLRSRRNRLNAQVEGFEVAGRKAKASLYTVRLQRNDRDKTKADICTFEEVIALMSEHSTDIFVLEHALRDIVDEGTGDEDKKLKEHLGDAKTMYQEMLRMYNEKLLELMNRLQPEVLQRTIQELKMEGKKSEGGS</sequence>
<dbReference type="Proteomes" id="UP000800094">
    <property type="component" value="Unassembled WGS sequence"/>
</dbReference>
<evidence type="ECO:0000313" key="3">
    <source>
        <dbReference type="Proteomes" id="UP000800094"/>
    </source>
</evidence>
<proteinExistence type="predicted"/>
<accession>A0A6A6IXA8</accession>
<dbReference type="RefSeq" id="XP_033690189.1">
    <property type="nucleotide sequence ID" value="XM_033819998.1"/>
</dbReference>